<feature type="transmembrane region" description="Helical" evidence="8">
    <location>
        <begin position="46"/>
        <end position="63"/>
    </location>
</feature>
<dbReference type="GO" id="GO:0016020">
    <property type="term" value="C:membrane"/>
    <property type="evidence" value="ECO:0007669"/>
    <property type="project" value="UniProtKB-SubCell"/>
</dbReference>
<comment type="function">
    <text evidence="7">Putative solute transporter.</text>
</comment>
<evidence type="ECO:0000256" key="2">
    <source>
        <dbReference type="ARBA" id="ARBA00007863"/>
    </source>
</evidence>
<keyword evidence="10" id="KW-1185">Reference proteome</keyword>
<evidence type="ECO:0000313" key="10">
    <source>
        <dbReference type="Proteomes" id="UP001497482"/>
    </source>
</evidence>
<comment type="subcellular location">
    <subcellularLocation>
        <location evidence="1">Membrane</location>
        <topology evidence="1">Multi-pass membrane protein</topology>
    </subcellularLocation>
</comment>
<comment type="similarity">
    <text evidence="2">Belongs to the SLC35F solute transporter family.</text>
</comment>
<gene>
    <name evidence="9" type="ORF">KC01_LOCUS3252</name>
</gene>
<evidence type="ECO:0000256" key="6">
    <source>
        <dbReference type="ARBA" id="ARBA00023136"/>
    </source>
</evidence>
<evidence type="ECO:0000256" key="3">
    <source>
        <dbReference type="ARBA" id="ARBA00022448"/>
    </source>
</evidence>
<dbReference type="PANTHER" id="PTHR14233">
    <property type="entry name" value="DUF914-RELATED"/>
    <property type="match status" value="1"/>
</dbReference>
<dbReference type="AlphaFoldDB" id="A0AAV2J0X5"/>
<evidence type="ECO:0000256" key="1">
    <source>
        <dbReference type="ARBA" id="ARBA00004141"/>
    </source>
</evidence>
<accession>A0AAV2J0X5</accession>
<name>A0AAV2J0X5_KNICA</name>
<dbReference type="Proteomes" id="UP001497482">
    <property type="component" value="Chromosome 10"/>
</dbReference>
<proteinExistence type="inferred from homology"/>
<dbReference type="InterPro" id="IPR052221">
    <property type="entry name" value="SLC35F_Transporter"/>
</dbReference>
<evidence type="ECO:0000256" key="5">
    <source>
        <dbReference type="ARBA" id="ARBA00022989"/>
    </source>
</evidence>
<dbReference type="InterPro" id="IPR009262">
    <property type="entry name" value="SLC35_F1/F2/F6"/>
</dbReference>
<reference evidence="9 10" key="1">
    <citation type="submission" date="2024-04" db="EMBL/GenBank/DDBJ databases">
        <authorList>
            <person name="Waldvogel A.-M."/>
            <person name="Schoenle A."/>
        </authorList>
    </citation>
    <scope>NUCLEOTIDE SEQUENCE [LARGE SCALE GENOMIC DNA]</scope>
</reference>
<keyword evidence="4 8" id="KW-0812">Transmembrane</keyword>
<evidence type="ECO:0000256" key="8">
    <source>
        <dbReference type="SAM" id="Phobius"/>
    </source>
</evidence>
<organism evidence="9 10">
    <name type="scientific">Knipowitschia caucasica</name>
    <name type="common">Caucasian dwarf goby</name>
    <name type="synonym">Pomatoschistus caucasicus</name>
    <dbReference type="NCBI Taxonomy" id="637954"/>
    <lineage>
        <taxon>Eukaryota</taxon>
        <taxon>Metazoa</taxon>
        <taxon>Chordata</taxon>
        <taxon>Craniata</taxon>
        <taxon>Vertebrata</taxon>
        <taxon>Euteleostomi</taxon>
        <taxon>Actinopterygii</taxon>
        <taxon>Neopterygii</taxon>
        <taxon>Teleostei</taxon>
        <taxon>Neoteleostei</taxon>
        <taxon>Acanthomorphata</taxon>
        <taxon>Gobiaria</taxon>
        <taxon>Gobiiformes</taxon>
        <taxon>Gobioidei</taxon>
        <taxon>Gobiidae</taxon>
        <taxon>Gobiinae</taxon>
        <taxon>Knipowitschia</taxon>
    </lineage>
</organism>
<feature type="transmembrane region" description="Helical" evidence="8">
    <location>
        <begin position="12"/>
        <end position="34"/>
    </location>
</feature>
<keyword evidence="6 8" id="KW-0472">Membrane</keyword>
<evidence type="ECO:0000256" key="4">
    <source>
        <dbReference type="ARBA" id="ARBA00022692"/>
    </source>
</evidence>
<keyword evidence="5 8" id="KW-1133">Transmembrane helix</keyword>
<keyword evidence="3" id="KW-0813">Transport</keyword>
<protein>
    <submittedName>
        <fullName evidence="9">Uncharacterized protein</fullName>
    </submittedName>
</protein>
<evidence type="ECO:0000256" key="7">
    <source>
        <dbReference type="ARBA" id="ARBA00037727"/>
    </source>
</evidence>
<dbReference type="GO" id="GO:0022857">
    <property type="term" value="F:transmembrane transporter activity"/>
    <property type="evidence" value="ECO:0007669"/>
    <property type="project" value="InterPro"/>
</dbReference>
<dbReference type="Pfam" id="PF06027">
    <property type="entry name" value="SLC35F"/>
    <property type="match status" value="1"/>
</dbReference>
<dbReference type="PANTHER" id="PTHR14233:SF12">
    <property type="entry name" value="SOLUTE CARRIER FAMILY 35 MEMBER F2"/>
    <property type="match status" value="1"/>
</dbReference>
<evidence type="ECO:0000313" key="9">
    <source>
        <dbReference type="EMBL" id="CAL1571082.1"/>
    </source>
</evidence>
<dbReference type="EMBL" id="OZ035832">
    <property type="protein sequence ID" value="CAL1571082.1"/>
    <property type="molecule type" value="Genomic_DNA"/>
</dbReference>
<sequence>MDQLFTWRLAKTLAMGQGLATLICGTAITSQYLATDFHVDTPMLQSFFNYVLLCVTYIPVLICRKDFVN</sequence>